<sequence>MTLNCFFPSEARNQEKIDHLVEDMIGGEHALRALTPYGELLLFEKLAGRIPIEMLLMEHFQSDTGDVVNDRAPTKVDAQVMTTELGKGKRIKRQNAKLDDYV</sequence>
<keyword evidence="2" id="KW-1185">Reference proteome</keyword>
<dbReference type="EMBL" id="JAIVGD010000015">
    <property type="protein sequence ID" value="KAH0756752.1"/>
    <property type="molecule type" value="Genomic_DNA"/>
</dbReference>
<reference evidence="1 2" key="1">
    <citation type="journal article" date="2021" name="bioRxiv">
        <title>Chromosome-scale and haplotype-resolved genome assembly of a tetraploid potato cultivar.</title>
        <authorList>
            <person name="Sun H."/>
            <person name="Jiao W.-B."/>
            <person name="Krause K."/>
            <person name="Campoy J.A."/>
            <person name="Goel M."/>
            <person name="Folz-Donahue K."/>
            <person name="Kukat C."/>
            <person name="Huettel B."/>
            <person name="Schneeberger K."/>
        </authorList>
    </citation>
    <scope>NUCLEOTIDE SEQUENCE [LARGE SCALE GENOMIC DNA]</scope>
    <source>
        <strain evidence="1">SolTubOtavaFocal</strain>
        <tissue evidence="1">Leaves</tissue>
    </source>
</reference>
<protein>
    <submittedName>
        <fullName evidence="1">Uncharacterized protein</fullName>
    </submittedName>
</protein>
<evidence type="ECO:0000313" key="1">
    <source>
        <dbReference type="EMBL" id="KAH0756752.1"/>
    </source>
</evidence>
<evidence type="ECO:0000313" key="2">
    <source>
        <dbReference type="Proteomes" id="UP000826656"/>
    </source>
</evidence>
<gene>
    <name evidence="1" type="ORF">KY290_020245</name>
</gene>
<proteinExistence type="predicted"/>
<name>A0ABQ7UY65_SOLTU</name>
<accession>A0ABQ7UY65</accession>
<dbReference type="Proteomes" id="UP000826656">
    <property type="component" value="Unassembled WGS sequence"/>
</dbReference>
<comment type="caution">
    <text evidence="1">The sequence shown here is derived from an EMBL/GenBank/DDBJ whole genome shotgun (WGS) entry which is preliminary data.</text>
</comment>
<organism evidence="1 2">
    <name type="scientific">Solanum tuberosum</name>
    <name type="common">Potato</name>
    <dbReference type="NCBI Taxonomy" id="4113"/>
    <lineage>
        <taxon>Eukaryota</taxon>
        <taxon>Viridiplantae</taxon>
        <taxon>Streptophyta</taxon>
        <taxon>Embryophyta</taxon>
        <taxon>Tracheophyta</taxon>
        <taxon>Spermatophyta</taxon>
        <taxon>Magnoliopsida</taxon>
        <taxon>eudicotyledons</taxon>
        <taxon>Gunneridae</taxon>
        <taxon>Pentapetalae</taxon>
        <taxon>asterids</taxon>
        <taxon>lamiids</taxon>
        <taxon>Solanales</taxon>
        <taxon>Solanaceae</taxon>
        <taxon>Solanoideae</taxon>
        <taxon>Solaneae</taxon>
        <taxon>Solanum</taxon>
    </lineage>
</organism>